<dbReference type="PROSITE" id="PS50194">
    <property type="entry name" value="FILAMIN_REPEAT"/>
    <property type="match status" value="1"/>
</dbReference>
<dbReference type="InterPro" id="IPR017868">
    <property type="entry name" value="Filamin/ABP280_repeat-like"/>
</dbReference>
<dbReference type="PATRIC" id="fig|301375.6.peg.18"/>
<feature type="domain" description="S-layer family duplication" evidence="3">
    <location>
        <begin position="351"/>
        <end position="601"/>
    </location>
</feature>
<evidence type="ECO:0000313" key="4">
    <source>
        <dbReference type="EMBL" id="KUK96375.1"/>
    </source>
</evidence>
<dbReference type="NCBIfam" id="TIGR01567">
    <property type="entry name" value="S_layer_rel_Mac"/>
    <property type="match status" value="2"/>
</dbReference>
<evidence type="ECO:0000256" key="1">
    <source>
        <dbReference type="SAM" id="MobiDB-lite"/>
    </source>
</evidence>
<comment type="caution">
    <text evidence="4">The sequence shown here is derived from an EMBL/GenBank/DDBJ whole genome shotgun (WGS) entry which is preliminary data.</text>
</comment>
<gene>
    <name evidence="4" type="ORF">XE07_1133</name>
</gene>
<dbReference type="AlphaFoldDB" id="A0A101IK57"/>
<dbReference type="Gene3D" id="2.60.40.1120">
    <property type="entry name" value="Carboxypeptidase-like, regulatory domain"/>
    <property type="match status" value="1"/>
</dbReference>
<dbReference type="InterPro" id="IPR008969">
    <property type="entry name" value="CarboxyPept-like_regulatory"/>
</dbReference>
<dbReference type="Gene3D" id="2.60.40.4190">
    <property type="match status" value="2"/>
</dbReference>
<proteinExistence type="predicted"/>
<reference evidence="5" key="1">
    <citation type="journal article" date="2015" name="MBio">
        <title>Genome-Resolved Metagenomic Analysis Reveals Roles for Candidate Phyla and Other Microbial Community Members in Biogeochemical Transformations in Oil Reservoirs.</title>
        <authorList>
            <person name="Hu P."/>
            <person name="Tom L."/>
            <person name="Singh A."/>
            <person name="Thomas B.C."/>
            <person name="Baker B.J."/>
            <person name="Piceno Y.M."/>
            <person name="Andersen G.L."/>
            <person name="Banfield J.F."/>
        </authorList>
    </citation>
    <scope>NUCLEOTIDE SEQUENCE [LARGE SCALE GENOMIC DNA]</scope>
</reference>
<dbReference type="Proteomes" id="UP000053961">
    <property type="component" value="Unassembled WGS sequence"/>
</dbReference>
<feature type="transmembrane region" description="Helical" evidence="2">
    <location>
        <begin position="873"/>
        <end position="892"/>
    </location>
</feature>
<feature type="compositionally biased region" description="Acidic residues" evidence="1">
    <location>
        <begin position="35"/>
        <end position="56"/>
    </location>
</feature>
<name>A0A101IK57_9EURY</name>
<keyword evidence="2" id="KW-1133">Transmembrane helix</keyword>
<evidence type="ECO:0000313" key="5">
    <source>
        <dbReference type="Proteomes" id="UP000053961"/>
    </source>
</evidence>
<organism evidence="4 5">
    <name type="scientific">Methanothrix harundinacea</name>
    <dbReference type="NCBI Taxonomy" id="301375"/>
    <lineage>
        <taxon>Archaea</taxon>
        <taxon>Methanobacteriati</taxon>
        <taxon>Methanobacteriota</taxon>
        <taxon>Stenosarchaea group</taxon>
        <taxon>Methanomicrobia</taxon>
        <taxon>Methanotrichales</taxon>
        <taxon>Methanotrichaceae</taxon>
        <taxon>Methanothrix</taxon>
    </lineage>
</organism>
<dbReference type="Gene3D" id="2.60.40.10">
    <property type="entry name" value="Immunoglobulins"/>
    <property type="match status" value="1"/>
</dbReference>
<accession>A0A101IK57</accession>
<dbReference type="SUPFAM" id="SSF49464">
    <property type="entry name" value="Carboxypeptidase regulatory domain-like"/>
    <property type="match status" value="1"/>
</dbReference>
<protein>
    <submittedName>
        <fullName evidence="4">S-layer-related duplication domain protein</fullName>
    </submittedName>
</protein>
<feature type="compositionally biased region" description="Low complexity" evidence="1">
    <location>
        <begin position="25"/>
        <end position="34"/>
    </location>
</feature>
<feature type="region of interest" description="Disordered" evidence="1">
    <location>
        <begin position="1"/>
        <end position="68"/>
    </location>
</feature>
<dbReference type="InterPro" id="IPR013783">
    <property type="entry name" value="Ig-like_fold"/>
</dbReference>
<sequence length="907" mass="99854">MEDAVMDDTSSTDILVTGDATIVGATPAATANETSAEETEEDEEGAEEEEEEEELSTTDRIWREGKNPADYTWNPQTFSGFFYDLDDDVGTETLTVHLMESGDGYDRTIEDGDLEYVTEADSIRFEFDDWGEYQVIGFMAQKYFAGYMGADRDIVSKDISLLDEEELRQVLIDDDEEYTVDTGSVLPLEEGYEFRIKEIDLDGNKVWLSLAKDGEEIDSKVVDPTNLRSSTYKYEIDLSGEDLPLVMLHVSNIFRGAESSLVTVDGIFQISDSYTTVASGDKYGDMEVDSISGDTIRMTNDNSITLRKGKTVPVMGDVSFLVGDSDELRFGPTVKRTGNYEIRGTIVDPAEYEKFTWTPYNFEGFYYDIDDDVGTEELEARFTGDKIDDGDLRYKTVPQSVRFEYDRWGSYNVIGFLAEKYFAGYTDETDFTDEFSVLNEEELRKVLIDDDESYTVRSGATFPLKEGYELRIKEVDLDGNKVYLSITKDGDEVDSKVVEPGSDVSSSTFTLDEEIGSEDVPIIAIHVQSVFRGREEDLATIEGIFQVSDEPRSVEEGETYGKMEIDSISDGGIEMVNDGSFSLGKGKSITIMENMLFKVSDSDRRLVVPVVEVEQELEPMRIDIPEVTVGTAAELLVTSEGEPVIGALITINGDEVGTTDADGIYLYSPTLSGSFDIEAKKDGYTEVKGVLVVSEIREERFLAVTSPQEVMKGESFVVKVTIGLDQRPVERADVTFDDASIGATDSLGTISYASDAVGSHTITASKEGLESGSRKILVVTPIEITGIEMDETTRAEKTVKITANSANRGSVSDTTSVALKVNGDLQATENLTVGAGETGSLTFEYKPEEPGLYTVEVDGIQRTLTVEEKSNSGMIAGILVLLLLIGGGAYLYSTGKLNEILGQIKNR</sequence>
<dbReference type="InterPro" id="IPR006457">
    <property type="entry name" value="S_layer-rel_Mac"/>
</dbReference>
<dbReference type="Gene3D" id="2.60.98.40">
    <property type="match status" value="2"/>
</dbReference>
<keyword evidence="2" id="KW-0472">Membrane</keyword>
<feature type="domain" description="S-layer family duplication" evidence="3">
    <location>
        <begin position="66"/>
        <end position="324"/>
    </location>
</feature>
<evidence type="ECO:0000259" key="3">
    <source>
        <dbReference type="Pfam" id="PF07752"/>
    </source>
</evidence>
<dbReference type="EMBL" id="LGHB01000014">
    <property type="protein sequence ID" value="KUK96375.1"/>
    <property type="molecule type" value="Genomic_DNA"/>
</dbReference>
<evidence type="ECO:0000256" key="2">
    <source>
        <dbReference type="SAM" id="Phobius"/>
    </source>
</evidence>
<dbReference type="Pfam" id="PF07752">
    <property type="entry name" value="S-layer"/>
    <property type="match status" value="2"/>
</dbReference>
<keyword evidence="2" id="KW-0812">Transmembrane</keyword>